<dbReference type="GO" id="GO:0000045">
    <property type="term" value="P:autophagosome assembly"/>
    <property type="evidence" value="ECO:0007669"/>
    <property type="project" value="InterPro"/>
</dbReference>
<evidence type="ECO:0000256" key="6">
    <source>
        <dbReference type="SAM" id="MobiDB-lite"/>
    </source>
</evidence>
<dbReference type="EMBL" id="JBGBPQ010000002">
    <property type="protein sequence ID" value="KAL1528499.1"/>
    <property type="molecule type" value="Genomic_DNA"/>
</dbReference>
<dbReference type="AlphaFoldDB" id="A0AB34K383"/>
<feature type="coiled-coil region" evidence="5">
    <location>
        <begin position="494"/>
        <end position="521"/>
    </location>
</feature>
<dbReference type="GO" id="GO:0034727">
    <property type="term" value="P:piecemeal microautophagy of the nucleus"/>
    <property type="evidence" value="ECO:0007669"/>
    <property type="project" value="TreeGrafter"/>
</dbReference>
<dbReference type="GO" id="GO:0060090">
    <property type="term" value="F:molecular adaptor activity"/>
    <property type="evidence" value="ECO:0007669"/>
    <property type="project" value="TreeGrafter"/>
</dbReference>
<keyword evidence="9" id="KW-1185">Reference proteome</keyword>
<dbReference type="SUPFAM" id="SSF54236">
    <property type="entry name" value="Ubiquitin-like"/>
    <property type="match status" value="1"/>
</dbReference>
<dbReference type="InterPro" id="IPR000626">
    <property type="entry name" value="Ubiquitin-like_dom"/>
</dbReference>
<dbReference type="InterPro" id="IPR029071">
    <property type="entry name" value="Ubiquitin-like_domsf"/>
</dbReference>
<dbReference type="GO" id="GO:0034517">
    <property type="term" value="P:ribophagy"/>
    <property type="evidence" value="ECO:0007669"/>
    <property type="project" value="TreeGrafter"/>
</dbReference>
<evidence type="ECO:0000313" key="9">
    <source>
        <dbReference type="Proteomes" id="UP001515480"/>
    </source>
</evidence>
<feature type="region of interest" description="Disordered" evidence="6">
    <location>
        <begin position="360"/>
        <end position="383"/>
    </location>
</feature>
<feature type="region of interest" description="Disordered" evidence="6">
    <location>
        <begin position="726"/>
        <end position="758"/>
    </location>
</feature>
<accession>A0AB34K383</accession>
<comment type="caution">
    <text evidence="8">The sequence shown here is derived from an EMBL/GenBank/DDBJ whole genome shotgun (WGS) entry which is preliminary data.</text>
</comment>
<sequence length="1012" mass="108745">MEGGSGGDGGEARRGEAWPRAASGAAAEWATSERSMDLLVQLAETGASLALAVQGGDSVLALKASLSSATGIAATHQILLHEGDQLKDEHLLSEHGLPARDARSKPVFLFNRSTLSHRAAPPEWRPAPAHELLVPESLSPEQLLRQPVGDTASPLVRALLDYERSFCLQLAQGSAMHECAAARIAAATESASAQAVQAAALGSAVANLRGFSHELSKRYAAFQKRYDEAISLQTGLAGAFEASVEALRCVELEPAVCELEGWQCGSSLLETVGETNVRAWLAEYQQGIDHLMAKAGQYSLQWAELAAGVQAEEDEATHKEPGAAEKVVQRMEVPHAEQKGLLLELRRDVDSVRSLVDEQVLPLSSEGEGSTHEGSGRGRRNSTKLLEEVGELEKINERHVDVVLPRMRAIDAEMKAMQEKVAALKMGQQMHVYTRLRSISRRQLQISQAFNNLNLYSNLMDRLDSYSSRLMMVQRLPETYRACLSEVIRRTDFEAEYAQQAHSAAEKIADAREEEVQLRDQFMRDFGSFLPPGLPSLASLLQARPAFFEISSSSSNNTLSLLSQALHASIGPSLAPSATSPAEARAAIPAAAAALEPSESGKLPIRRCHSTPANVGVWPAPFCAALTADDSASHLPRAGAVLSGRMPSELSKLSSALEALGTPLDGVPVEVASDLQQRLATQQDTSVQLRRQCDTQCAELEAAKARLEEEERQSAELRRQLEEARQQLASLGQSASVAGGVKDSSTSPEASSRTTSSAAVQLTISVRTKEDNEAVSAMLSPLRAELSHVEASHSALLSRQHALLSGVRVAMSCLPPPGPLRSSEEERSELVESASLAPSTGSGMLIEQMAADLCSSARQAAHANARLGHAMASERELHRAAAAAAARRLGYLSAEVNSRLLFCSQPSRHAREADGVAFAALLFPTMRDGLPTHWLSRESVDSLCRWCEEEGVTPASIRYVVGRVVHVAGPLVAGDPAGQSNSSNPYQLPVGETFYVVHAEMMLQHRWLARAP</sequence>
<dbReference type="GO" id="GO:1990316">
    <property type="term" value="C:Atg1/ULK1 kinase complex"/>
    <property type="evidence" value="ECO:0007669"/>
    <property type="project" value="TreeGrafter"/>
</dbReference>
<dbReference type="PANTHER" id="PTHR13222">
    <property type="entry name" value="RB1-INDUCIBLE COILED-COIL"/>
    <property type="match status" value="1"/>
</dbReference>
<organism evidence="8 9">
    <name type="scientific">Prymnesium parvum</name>
    <name type="common">Toxic golden alga</name>
    <dbReference type="NCBI Taxonomy" id="97485"/>
    <lineage>
        <taxon>Eukaryota</taxon>
        <taxon>Haptista</taxon>
        <taxon>Haptophyta</taxon>
        <taxon>Prymnesiophyceae</taxon>
        <taxon>Prymnesiales</taxon>
        <taxon>Prymnesiaceae</taxon>
        <taxon>Prymnesium</taxon>
    </lineage>
</organism>
<dbReference type="Pfam" id="PF10377">
    <property type="entry name" value="ATG11"/>
    <property type="match status" value="1"/>
</dbReference>
<dbReference type="PROSITE" id="PS50053">
    <property type="entry name" value="UBIQUITIN_2"/>
    <property type="match status" value="1"/>
</dbReference>
<dbReference type="GO" id="GO:0000422">
    <property type="term" value="P:autophagy of mitochondrion"/>
    <property type="evidence" value="ECO:0007669"/>
    <property type="project" value="TreeGrafter"/>
</dbReference>
<dbReference type="Proteomes" id="UP001515480">
    <property type="component" value="Unassembled WGS sequence"/>
</dbReference>
<evidence type="ECO:0000256" key="3">
    <source>
        <dbReference type="ARBA" id="ARBA00023006"/>
    </source>
</evidence>
<dbReference type="GO" id="GO:0019901">
    <property type="term" value="F:protein kinase binding"/>
    <property type="evidence" value="ECO:0007669"/>
    <property type="project" value="TreeGrafter"/>
</dbReference>
<keyword evidence="4 5" id="KW-0175">Coiled coil</keyword>
<evidence type="ECO:0000256" key="2">
    <source>
        <dbReference type="ARBA" id="ARBA00022927"/>
    </source>
</evidence>
<keyword evidence="2" id="KW-0653">Protein transport</keyword>
<proteinExistence type="predicted"/>
<dbReference type="CDD" id="cd17039">
    <property type="entry name" value="Ubl_ubiquitin_like"/>
    <property type="match status" value="1"/>
</dbReference>
<feature type="compositionally biased region" description="Polar residues" evidence="6">
    <location>
        <begin position="727"/>
        <end position="736"/>
    </location>
</feature>
<dbReference type="GO" id="GO:0034045">
    <property type="term" value="C:phagophore assembly site membrane"/>
    <property type="evidence" value="ECO:0007669"/>
    <property type="project" value="TreeGrafter"/>
</dbReference>
<keyword evidence="3" id="KW-0072">Autophagy</keyword>
<dbReference type="PANTHER" id="PTHR13222:SF1">
    <property type="entry name" value="RB1-INDUCIBLE COILED-COIL PROTEIN 1"/>
    <property type="match status" value="1"/>
</dbReference>
<dbReference type="InterPro" id="IPR019460">
    <property type="entry name" value="Atg11_C"/>
</dbReference>
<dbReference type="Pfam" id="PF00240">
    <property type="entry name" value="ubiquitin"/>
    <property type="match status" value="1"/>
</dbReference>
<feature type="region of interest" description="Disordered" evidence="6">
    <location>
        <begin position="1"/>
        <end position="20"/>
    </location>
</feature>
<keyword evidence="1" id="KW-0813">Transport</keyword>
<dbReference type="InterPro" id="IPR040040">
    <property type="entry name" value="ATG11"/>
</dbReference>
<evidence type="ECO:0000313" key="8">
    <source>
        <dbReference type="EMBL" id="KAL1528499.1"/>
    </source>
</evidence>
<dbReference type="GO" id="GO:0015031">
    <property type="term" value="P:protein transport"/>
    <property type="evidence" value="ECO:0007669"/>
    <property type="project" value="UniProtKB-KW"/>
</dbReference>
<name>A0AB34K383_PRYPA</name>
<dbReference type="GO" id="GO:0061709">
    <property type="term" value="P:reticulophagy"/>
    <property type="evidence" value="ECO:0007669"/>
    <property type="project" value="TreeGrafter"/>
</dbReference>
<dbReference type="InterPro" id="IPR045326">
    <property type="entry name" value="ATG17-like_dom"/>
</dbReference>
<evidence type="ECO:0000259" key="7">
    <source>
        <dbReference type="PROSITE" id="PS50053"/>
    </source>
</evidence>
<reference evidence="8 9" key="1">
    <citation type="journal article" date="2024" name="Science">
        <title>Giant polyketide synthase enzymes in the biosynthesis of giant marine polyether toxins.</title>
        <authorList>
            <person name="Fallon T.R."/>
            <person name="Shende V.V."/>
            <person name="Wierzbicki I.H."/>
            <person name="Pendleton A.L."/>
            <person name="Watervoot N.F."/>
            <person name="Auber R.P."/>
            <person name="Gonzalez D.J."/>
            <person name="Wisecaver J.H."/>
            <person name="Moore B.S."/>
        </authorList>
    </citation>
    <scope>NUCLEOTIDE SEQUENCE [LARGE SCALE GENOMIC DNA]</scope>
    <source>
        <strain evidence="8 9">12B1</strain>
    </source>
</reference>
<evidence type="ECO:0000256" key="4">
    <source>
        <dbReference type="ARBA" id="ARBA00023054"/>
    </source>
</evidence>
<evidence type="ECO:0000256" key="1">
    <source>
        <dbReference type="ARBA" id="ARBA00022448"/>
    </source>
</evidence>
<dbReference type="Gene3D" id="3.10.20.90">
    <property type="entry name" value="Phosphatidylinositol 3-kinase Catalytic Subunit, Chain A, domain 1"/>
    <property type="match status" value="1"/>
</dbReference>
<dbReference type="Pfam" id="PF04108">
    <property type="entry name" value="ATG17_like"/>
    <property type="match status" value="1"/>
</dbReference>
<evidence type="ECO:0000256" key="5">
    <source>
        <dbReference type="SAM" id="Coils"/>
    </source>
</evidence>
<protein>
    <recommendedName>
        <fullName evidence="7">Ubiquitin-like domain-containing protein</fullName>
    </recommendedName>
</protein>
<gene>
    <name evidence="8" type="ORF">AB1Y20_009842</name>
</gene>
<feature type="compositionally biased region" description="Polar residues" evidence="6">
    <location>
        <begin position="743"/>
        <end position="758"/>
    </location>
</feature>
<feature type="domain" description="Ubiquitin-like" evidence="7">
    <location>
        <begin position="36"/>
        <end position="97"/>
    </location>
</feature>